<dbReference type="EMBL" id="HBGA01014020">
    <property type="protein sequence ID" value="CAD8994344.1"/>
    <property type="molecule type" value="Transcribed_RNA"/>
</dbReference>
<reference evidence="1" key="1">
    <citation type="submission" date="2021-01" db="EMBL/GenBank/DDBJ databases">
        <authorList>
            <person name="Corre E."/>
            <person name="Pelletier E."/>
            <person name="Niang G."/>
            <person name="Scheremetjew M."/>
            <person name="Finn R."/>
            <person name="Kale V."/>
            <person name="Holt S."/>
            <person name="Cochrane G."/>
            <person name="Meng A."/>
            <person name="Brown T."/>
            <person name="Cohen L."/>
        </authorList>
    </citation>
    <scope>NUCLEOTIDE SEQUENCE</scope>
    <source>
        <strain evidence="1">NIES-381</strain>
    </source>
</reference>
<dbReference type="AlphaFoldDB" id="A0A7S1HXW5"/>
<gene>
    <name evidence="1" type="ORF">EGYM00392_LOCUS5399</name>
</gene>
<name>A0A7S1HXW5_9EUGL</name>
<organism evidence="1">
    <name type="scientific">Eutreptiella gymnastica</name>
    <dbReference type="NCBI Taxonomy" id="73025"/>
    <lineage>
        <taxon>Eukaryota</taxon>
        <taxon>Discoba</taxon>
        <taxon>Euglenozoa</taxon>
        <taxon>Euglenida</taxon>
        <taxon>Spirocuta</taxon>
        <taxon>Euglenophyceae</taxon>
        <taxon>Eutreptiales</taxon>
        <taxon>Eutreptiaceae</taxon>
        <taxon>Eutreptiella</taxon>
    </lineage>
</organism>
<sequence length="146" mass="16412">MLSPFSFAAGTYVLLGGQHIACILIDNYKQKTRPLHENGMGFSPADLPTCEKFVMAQVLKYNTPLGVCKLAAGLHQYRQRLHAESGFSETVTMLTRAFKELNAKRKEVLREISLHKLGELMVNHGKMAEKKKEDDDMEQKVCTVCP</sequence>
<proteinExistence type="predicted"/>
<evidence type="ECO:0000313" key="1">
    <source>
        <dbReference type="EMBL" id="CAD8994344.1"/>
    </source>
</evidence>
<protein>
    <submittedName>
        <fullName evidence="1">Uncharacterized protein</fullName>
    </submittedName>
</protein>
<accession>A0A7S1HXW5</accession>